<keyword evidence="9" id="KW-0449">Lipoprotein</keyword>
<dbReference type="EMBL" id="JAAARO010000006">
    <property type="protein sequence ID" value="KAF5746977.1"/>
    <property type="molecule type" value="Genomic_DNA"/>
</dbReference>
<dbReference type="Proteomes" id="UP000593562">
    <property type="component" value="Unassembled WGS sequence"/>
</dbReference>
<evidence type="ECO:0000256" key="7">
    <source>
        <dbReference type="ARBA" id="ARBA00022837"/>
    </source>
</evidence>
<dbReference type="InterPro" id="IPR035892">
    <property type="entry name" value="C2_domain_sf"/>
</dbReference>
<dbReference type="CDD" id="cd01459">
    <property type="entry name" value="vWA_copine_like"/>
    <property type="match status" value="1"/>
</dbReference>
<dbReference type="FunFam" id="2.60.40.150:FF:000186">
    <property type="entry name" value="Protein BONZAI 3"/>
    <property type="match status" value="1"/>
</dbReference>
<dbReference type="GO" id="GO:0071277">
    <property type="term" value="P:cellular response to calcium ion"/>
    <property type="evidence" value="ECO:0007669"/>
    <property type="project" value="TreeGrafter"/>
</dbReference>
<gene>
    <name evidence="11" type="ORF">HS088_TW06G01154</name>
</gene>
<evidence type="ECO:0000256" key="6">
    <source>
        <dbReference type="ARBA" id="ARBA00022821"/>
    </source>
</evidence>
<dbReference type="FunFam" id="2.60.40.150:FF:000168">
    <property type="entry name" value="Protein BONZAI 1"/>
    <property type="match status" value="1"/>
</dbReference>
<dbReference type="SMART" id="SM00239">
    <property type="entry name" value="C2"/>
    <property type="match status" value="2"/>
</dbReference>
<dbReference type="PANTHER" id="PTHR10857:SF120">
    <property type="entry name" value="PROTEIN BONZAI 3"/>
    <property type="match status" value="1"/>
</dbReference>
<dbReference type="FunCoup" id="A0A7J7DKX4">
    <property type="interactions" value="72"/>
</dbReference>
<comment type="caution">
    <text evidence="11">The sequence shown here is derived from an EMBL/GenBank/DDBJ whole genome shotgun (WGS) entry which is preliminary data.</text>
</comment>
<feature type="domain" description="C2" evidence="10">
    <location>
        <begin position="106"/>
        <end position="238"/>
    </location>
</feature>
<keyword evidence="7" id="KW-0106">Calcium</keyword>
<comment type="subcellular location">
    <subcellularLocation>
        <location evidence="1">Cell membrane</location>
        <topology evidence="1">Lipid-anchor</topology>
    </subcellularLocation>
</comment>
<protein>
    <submittedName>
        <fullName evidence="11">Putative copine</fullName>
    </submittedName>
</protein>
<dbReference type="SUPFAM" id="SSF53300">
    <property type="entry name" value="vWA-like"/>
    <property type="match status" value="1"/>
</dbReference>
<evidence type="ECO:0000259" key="10">
    <source>
        <dbReference type="PROSITE" id="PS50004"/>
    </source>
</evidence>
<feature type="domain" description="C2" evidence="10">
    <location>
        <begin position="1"/>
        <end position="93"/>
    </location>
</feature>
<dbReference type="Pfam" id="PF07002">
    <property type="entry name" value="Copine"/>
    <property type="match status" value="1"/>
</dbReference>
<dbReference type="InterPro" id="IPR010734">
    <property type="entry name" value="Copine_C"/>
</dbReference>
<dbReference type="GO" id="GO:0006952">
    <property type="term" value="P:defense response"/>
    <property type="evidence" value="ECO:0007669"/>
    <property type="project" value="UniProtKB-KW"/>
</dbReference>
<dbReference type="InterPro" id="IPR000008">
    <property type="entry name" value="C2_dom"/>
</dbReference>
<evidence type="ECO:0000313" key="12">
    <source>
        <dbReference type="Proteomes" id="UP000593562"/>
    </source>
</evidence>
<sequence length="521" mass="57820">MAVLYAKRGDGTLEELGRTEVVLNNLNPAWIEKITIAYQFEIVQPLVIRVYDIDTTYHNLPVKQLKLEDQDFLGEAGCFLSEVVTKQNQTLTLSLHSITGHGVSRKLGTLTIHAEETINSKIAVDIIFHCTNLDNKDLFSKSDPFLRISRAVEHGGSIPICKTEVVNNNLNPVWRPLHLTMQQFASKASLLSFDDNPLNIECFDFNSNGNHVLIGKLQTSMAELERLHREKRGANFVLPSTRHGHEKVLKGQLFVDQFIENKQFSFLDYISSGFELNFMVAVDFTVSNGNPRSPSSLHYVDPSGQLNSYQKSIVEVGEVLQFYDSDKRFPAWGFGGKIHDGTVSHCFNLNGSTDRHEVQGVEGIMAAYTSALCSVPLSGPTLFGQVINRAAQVAGQSLSYNSNNYFVLLIITDGVLTDIQETKDALVRASDLPLSILIVGVGGADFTQMEILDADNGCRLESSTGRLATRDIVQFVPMREVHSGQISVIHALLEELPGQFLSYMRCRDIKPHAHHVSQTSA</sequence>
<evidence type="ECO:0000256" key="9">
    <source>
        <dbReference type="ARBA" id="ARBA00023288"/>
    </source>
</evidence>
<keyword evidence="3" id="KW-1003">Cell membrane</keyword>
<dbReference type="InterPro" id="IPR036465">
    <property type="entry name" value="vWFA_dom_sf"/>
</dbReference>
<dbReference type="PANTHER" id="PTHR10857">
    <property type="entry name" value="COPINE"/>
    <property type="match status" value="1"/>
</dbReference>
<dbReference type="GO" id="GO:0005886">
    <property type="term" value="C:plasma membrane"/>
    <property type="evidence" value="ECO:0007669"/>
    <property type="project" value="UniProtKB-SubCell"/>
</dbReference>
<dbReference type="InterPro" id="IPR002035">
    <property type="entry name" value="VWF_A"/>
</dbReference>
<evidence type="ECO:0000256" key="1">
    <source>
        <dbReference type="ARBA" id="ARBA00004193"/>
    </source>
</evidence>
<dbReference type="Pfam" id="PF00168">
    <property type="entry name" value="C2"/>
    <property type="match status" value="2"/>
</dbReference>
<dbReference type="AlphaFoldDB" id="A0A7J7DKX4"/>
<keyword evidence="6" id="KW-0611">Plant defense</keyword>
<dbReference type="CDD" id="cd04047">
    <property type="entry name" value="C2B_Copine"/>
    <property type="match status" value="1"/>
</dbReference>
<keyword evidence="4" id="KW-0479">Metal-binding</keyword>
<dbReference type="Gene3D" id="2.60.40.150">
    <property type="entry name" value="C2 domain"/>
    <property type="match status" value="2"/>
</dbReference>
<organism evidence="11 12">
    <name type="scientific">Tripterygium wilfordii</name>
    <name type="common">Thunder God vine</name>
    <dbReference type="NCBI Taxonomy" id="458696"/>
    <lineage>
        <taxon>Eukaryota</taxon>
        <taxon>Viridiplantae</taxon>
        <taxon>Streptophyta</taxon>
        <taxon>Embryophyta</taxon>
        <taxon>Tracheophyta</taxon>
        <taxon>Spermatophyta</taxon>
        <taxon>Magnoliopsida</taxon>
        <taxon>eudicotyledons</taxon>
        <taxon>Gunneridae</taxon>
        <taxon>Pentapetalae</taxon>
        <taxon>rosids</taxon>
        <taxon>fabids</taxon>
        <taxon>Celastrales</taxon>
        <taxon>Celastraceae</taxon>
        <taxon>Tripterygium</taxon>
    </lineage>
</organism>
<accession>A0A7J7DKX4</accession>
<comment type="similarity">
    <text evidence="2">Belongs to the copine family.</text>
</comment>
<dbReference type="CDD" id="cd04048">
    <property type="entry name" value="C2A_Copine"/>
    <property type="match status" value="1"/>
</dbReference>
<evidence type="ECO:0000313" key="11">
    <source>
        <dbReference type="EMBL" id="KAF5746977.1"/>
    </source>
</evidence>
<dbReference type="SMART" id="SM00327">
    <property type="entry name" value="VWA"/>
    <property type="match status" value="1"/>
</dbReference>
<dbReference type="GO" id="GO:0046872">
    <property type="term" value="F:metal ion binding"/>
    <property type="evidence" value="ECO:0007669"/>
    <property type="project" value="UniProtKB-KW"/>
</dbReference>
<name>A0A7J7DKX4_TRIWF</name>
<evidence type="ECO:0000256" key="2">
    <source>
        <dbReference type="ARBA" id="ARBA00009048"/>
    </source>
</evidence>
<keyword evidence="8" id="KW-0472">Membrane</keyword>
<dbReference type="InterPro" id="IPR037768">
    <property type="entry name" value="C2B_Copine"/>
</dbReference>
<dbReference type="SUPFAM" id="SSF49562">
    <property type="entry name" value="C2 domain (Calcium/lipid-binding domain, CaLB)"/>
    <property type="match status" value="2"/>
</dbReference>
<evidence type="ECO:0000256" key="3">
    <source>
        <dbReference type="ARBA" id="ARBA00022475"/>
    </source>
</evidence>
<dbReference type="GO" id="GO:0005544">
    <property type="term" value="F:calcium-dependent phospholipid binding"/>
    <property type="evidence" value="ECO:0007669"/>
    <property type="project" value="InterPro"/>
</dbReference>
<evidence type="ECO:0000256" key="8">
    <source>
        <dbReference type="ARBA" id="ARBA00023136"/>
    </source>
</evidence>
<keyword evidence="5" id="KW-0677">Repeat</keyword>
<dbReference type="PROSITE" id="PS50004">
    <property type="entry name" value="C2"/>
    <property type="match status" value="2"/>
</dbReference>
<proteinExistence type="inferred from homology"/>
<evidence type="ECO:0000256" key="4">
    <source>
        <dbReference type="ARBA" id="ARBA00022723"/>
    </source>
</evidence>
<reference evidence="11 12" key="1">
    <citation type="journal article" date="2020" name="Nat. Commun.">
        <title>Genome of Tripterygium wilfordii and identification of cytochrome P450 involved in triptolide biosynthesis.</title>
        <authorList>
            <person name="Tu L."/>
            <person name="Su P."/>
            <person name="Zhang Z."/>
            <person name="Gao L."/>
            <person name="Wang J."/>
            <person name="Hu T."/>
            <person name="Zhou J."/>
            <person name="Zhang Y."/>
            <person name="Zhao Y."/>
            <person name="Liu Y."/>
            <person name="Song Y."/>
            <person name="Tong Y."/>
            <person name="Lu Y."/>
            <person name="Yang J."/>
            <person name="Xu C."/>
            <person name="Jia M."/>
            <person name="Peters R.J."/>
            <person name="Huang L."/>
            <person name="Gao W."/>
        </authorList>
    </citation>
    <scope>NUCLEOTIDE SEQUENCE [LARGE SCALE GENOMIC DNA]</scope>
    <source>
        <strain evidence="12">cv. XIE 37</strain>
        <tissue evidence="11">Leaf</tissue>
    </source>
</reference>
<dbReference type="InterPro" id="IPR045052">
    <property type="entry name" value="Copine"/>
</dbReference>
<evidence type="ECO:0000256" key="5">
    <source>
        <dbReference type="ARBA" id="ARBA00022737"/>
    </source>
</evidence>
<keyword evidence="12" id="KW-1185">Reference proteome</keyword>
<dbReference type="InParanoid" id="A0A7J7DKX4"/>